<dbReference type="PANTHER" id="PTHR33308:SF9">
    <property type="entry name" value="PEPTIDOGLYCAN HYDROLASE FLGJ"/>
    <property type="match status" value="1"/>
</dbReference>
<reference evidence="4 5" key="1">
    <citation type="submission" date="2009-06" db="EMBL/GenBank/DDBJ databases">
        <title>The Genome Sequence of Lactobacillus coleohominis strain 101-4-CHN.</title>
        <authorList>
            <consortium name="The Broad Institute Genome Sequencing Platform"/>
            <person name="Ward D."/>
            <person name="Young S.K."/>
            <person name="Zeng Q."/>
            <person name="Koehrsen M."/>
            <person name="Alvarado L."/>
            <person name="Berlin A."/>
            <person name="Borenstein D."/>
            <person name="Chen Z."/>
            <person name="Engels R."/>
            <person name="Freedman E."/>
            <person name="Gellesch M."/>
            <person name="Goldberg J."/>
            <person name="Griggs A."/>
            <person name="Gujja S."/>
            <person name="Heiman D."/>
            <person name="Hepburn T."/>
            <person name="Howarth C."/>
            <person name="Jen D."/>
            <person name="Larson L."/>
            <person name="Lewis B."/>
            <person name="Mehta T."/>
            <person name="Park D."/>
            <person name="Pearson M."/>
            <person name="Roberts A."/>
            <person name="Saif S."/>
            <person name="Shea T."/>
            <person name="Shenoy N."/>
            <person name="Sisk P."/>
            <person name="Stolte C."/>
            <person name="Sykes S."/>
            <person name="Walk T."/>
            <person name="White J."/>
            <person name="Yandava C."/>
            <person name="Liu Y."/>
            <person name="Xu Q."/>
            <person name="Lander E."/>
            <person name="Nusbaum C."/>
            <person name="Galagan J."/>
            <person name="Birren B."/>
        </authorList>
    </citation>
    <scope>NUCLEOTIDE SEQUENCE [LARGE SCALE GENOMIC DNA]</scope>
    <source>
        <strain evidence="4 5">101-4-CHN</strain>
    </source>
</reference>
<dbReference type="OrthoDB" id="37530at2"/>
<dbReference type="SMART" id="SM00047">
    <property type="entry name" value="LYZ2"/>
    <property type="match status" value="1"/>
</dbReference>
<evidence type="ECO:0000256" key="2">
    <source>
        <dbReference type="ARBA" id="ARBA00022801"/>
    </source>
</evidence>
<dbReference type="Pfam" id="PF01832">
    <property type="entry name" value="Glucosaminidase"/>
    <property type="match status" value="1"/>
</dbReference>
<evidence type="ECO:0000313" key="5">
    <source>
        <dbReference type="Proteomes" id="UP000003987"/>
    </source>
</evidence>
<accession>C7XV31</accession>
<dbReference type="PANTHER" id="PTHR33308">
    <property type="entry name" value="PEPTIDOGLYCAN HYDROLASE FLGJ"/>
    <property type="match status" value="1"/>
</dbReference>
<sequence>MSAWGKIYYFANDGSRATNQTINLGFGNLTFDSNGILTDTNSFIGSIVNGAIRGWLNHGVLPSLTISQAIIESGWGKSTLSSRYHNLFGIKGSYNGQSVNMPTYENYGNGLVLINDYFRAYPDNDASVEDHTNFFVDNSRYHNLLWNKDSNSVTYLVRADGYATATNYTSTLRNAISNYNLTRFDQVAFRAEKANV</sequence>
<dbReference type="HOGENOM" id="CLU_096272_0_0_9"/>
<evidence type="ECO:0000259" key="3">
    <source>
        <dbReference type="SMART" id="SM00047"/>
    </source>
</evidence>
<keyword evidence="2" id="KW-0378">Hydrolase</keyword>
<dbReference type="Proteomes" id="UP000003987">
    <property type="component" value="Unassembled WGS sequence"/>
</dbReference>
<protein>
    <submittedName>
        <fullName evidence="4">Mannosyl-glycoprotein endo-beta-N-acetylglucosaminidase</fullName>
    </submittedName>
</protein>
<dbReference type="InterPro" id="IPR002901">
    <property type="entry name" value="MGlyc_endo_b_GlcNAc-like_dom"/>
</dbReference>
<keyword evidence="5" id="KW-1185">Reference proteome</keyword>
<dbReference type="Gene3D" id="4.10.80.30">
    <property type="entry name" value="DNA polymerase, domain 6"/>
    <property type="match status" value="1"/>
</dbReference>
<dbReference type="AlphaFoldDB" id="C7XV31"/>
<dbReference type="InterPro" id="IPR051056">
    <property type="entry name" value="Glycosyl_Hydrolase_73"/>
</dbReference>
<feature type="domain" description="Mannosyl-glycoprotein endo-beta-N-acetylglucosamidase-like" evidence="3">
    <location>
        <begin position="29"/>
        <end position="185"/>
    </location>
</feature>
<proteinExistence type="inferred from homology"/>
<evidence type="ECO:0000256" key="1">
    <source>
        <dbReference type="ARBA" id="ARBA00010266"/>
    </source>
</evidence>
<gene>
    <name evidence="4" type="ORF">HMPREF0501_00940</name>
</gene>
<dbReference type="Gene3D" id="1.10.530.10">
    <property type="match status" value="1"/>
</dbReference>
<dbReference type="EMBL" id="GG698803">
    <property type="protein sequence ID" value="EEU30562.1"/>
    <property type="molecule type" value="Genomic_DNA"/>
</dbReference>
<dbReference type="GO" id="GO:0004040">
    <property type="term" value="F:amidase activity"/>
    <property type="evidence" value="ECO:0007669"/>
    <property type="project" value="InterPro"/>
</dbReference>
<comment type="similarity">
    <text evidence="1">Belongs to the glycosyl hydrolase 73 family.</text>
</comment>
<name>C7XV31_9LACO</name>
<organism evidence="4 5">
    <name type="scientific">Limosilactobacillus coleohominis 101-4-CHN</name>
    <dbReference type="NCBI Taxonomy" id="575594"/>
    <lineage>
        <taxon>Bacteria</taxon>
        <taxon>Bacillati</taxon>
        <taxon>Bacillota</taxon>
        <taxon>Bacilli</taxon>
        <taxon>Lactobacillales</taxon>
        <taxon>Lactobacillaceae</taxon>
        <taxon>Limosilactobacillus</taxon>
    </lineage>
</organism>
<evidence type="ECO:0000313" key="4">
    <source>
        <dbReference type="EMBL" id="EEU30562.1"/>
    </source>
</evidence>
<dbReference type="STRING" id="575594.HMPREF0501_00940"/>
<dbReference type="eggNOG" id="COG1705">
    <property type="taxonomic scope" value="Bacteria"/>
</dbReference>